<dbReference type="EMBL" id="WNCN01000013">
    <property type="protein sequence ID" value="MTU40023.1"/>
    <property type="molecule type" value="Genomic_DNA"/>
</dbReference>
<evidence type="ECO:0000313" key="10">
    <source>
        <dbReference type="EMBL" id="MTU68188.1"/>
    </source>
</evidence>
<dbReference type="PANTHER" id="PTHR30469">
    <property type="entry name" value="MULTIDRUG RESISTANCE PROTEIN MDTA"/>
    <property type="match status" value="1"/>
</dbReference>
<comment type="caution">
    <text evidence="8">The sequence shown here is derived from an EMBL/GenBank/DDBJ whole genome shotgun (WGS) entry which is preliminary data.</text>
</comment>
<evidence type="ECO:0000259" key="4">
    <source>
        <dbReference type="Pfam" id="PF25917"/>
    </source>
</evidence>
<feature type="coiled-coil region" evidence="2">
    <location>
        <begin position="150"/>
        <end position="177"/>
    </location>
</feature>
<dbReference type="Proteomes" id="UP000261088">
    <property type="component" value="Unassembled WGS sequence"/>
</dbReference>
<evidence type="ECO:0000313" key="19">
    <source>
        <dbReference type="Proteomes" id="UP000482671"/>
    </source>
</evidence>
<dbReference type="RefSeq" id="WP_005633330.1">
    <property type="nucleotide sequence ID" value="NZ_BAABYG010000001.1"/>
</dbReference>
<evidence type="ECO:0000256" key="3">
    <source>
        <dbReference type="SAM" id="Phobius"/>
    </source>
</evidence>
<sequence>MTKRVKWSVTAAIVLMIAGMIAYPQIKSRMKASKDAAEVVPPAGSQVRKQVLNINAEVLKYQSLTDKTIVTGSTIPDEEVDLSFESSGKIVAIYFTEGTHVKAGDLLAKINDKPLQAELKKLEAQVPLAKDRVYRQHTLLEKDAVSQEAYEQVATEYEKLMADIELVKANIAQTELRAPFDGIIGLRNVSEGAYASPSTVITKLTKISPLKIEFSVPERYSADIKDGTPIVFRMNTSVGMMQDYKATVYAVESKIDEATRSLKVRATYPNRDESIVPGRYTSVEITRRDIKDALAIPSEALIPEMGKNIVYLYKNGVAEPAEIILGLRTESQVQVLKGLSVGDTVITSGVMQLRTGMKVSIDNLK</sequence>
<name>A0A351E5K3_9BACT</name>
<keyword evidence="3" id="KW-1133">Transmembrane helix</keyword>
<evidence type="ECO:0000313" key="15">
    <source>
        <dbReference type="Proteomes" id="UP000286260"/>
    </source>
</evidence>
<keyword evidence="3" id="KW-0812">Transmembrane</keyword>
<feature type="domain" description="Multidrug resistance protein MdtA-like barrel-sandwich hybrid" evidence="4">
    <location>
        <begin position="80"/>
        <end position="196"/>
    </location>
</feature>
<dbReference type="Pfam" id="PF25917">
    <property type="entry name" value="BSH_RND"/>
    <property type="match status" value="1"/>
</dbReference>
<dbReference type="Gene3D" id="1.10.287.470">
    <property type="entry name" value="Helix hairpin bin"/>
    <property type="match status" value="1"/>
</dbReference>
<protein>
    <submittedName>
        <fullName evidence="7 8">Efflux RND transporter periplasmic adaptor subunit</fullName>
    </submittedName>
</protein>
<dbReference type="Proteomes" id="UP000482671">
    <property type="component" value="Unassembled WGS sequence"/>
</dbReference>
<feature type="transmembrane region" description="Helical" evidence="3">
    <location>
        <begin position="7"/>
        <end position="26"/>
    </location>
</feature>
<feature type="domain" description="YknX-like C-terminal permuted SH3-like" evidence="6">
    <location>
        <begin position="293"/>
        <end position="360"/>
    </location>
</feature>
<dbReference type="Pfam" id="PF25989">
    <property type="entry name" value="YknX_C"/>
    <property type="match status" value="1"/>
</dbReference>
<evidence type="ECO:0000313" key="18">
    <source>
        <dbReference type="Proteomes" id="UP000448908"/>
    </source>
</evidence>
<dbReference type="EMBL" id="BQNZ01000002">
    <property type="protein sequence ID" value="GKH72229.1"/>
    <property type="molecule type" value="Genomic_DNA"/>
</dbReference>
<evidence type="ECO:0000313" key="11">
    <source>
        <dbReference type="EMBL" id="MTV02936.1"/>
    </source>
</evidence>
<dbReference type="STRING" id="46503.ERS852463_01242"/>
<organism evidence="8 17">
    <name type="scientific">Parabacteroides merdae</name>
    <dbReference type="NCBI Taxonomy" id="46503"/>
    <lineage>
        <taxon>Bacteria</taxon>
        <taxon>Pseudomonadati</taxon>
        <taxon>Bacteroidota</taxon>
        <taxon>Bacteroidia</taxon>
        <taxon>Bacteroidales</taxon>
        <taxon>Tannerellaceae</taxon>
        <taxon>Parabacteroides</taxon>
    </lineage>
</organism>
<evidence type="ECO:0000313" key="13">
    <source>
        <dbReference type="EMBL" id="RHC88566.1"/>
    </source>
</evidence>
<dbReference type="GeneID" id="49203996"/>
<dbReference type="AlphaFoldDB" id="A0A351E5K3"/>
<dbReference type="InterPro" id="IPR058792">
    <property type="entry name" value="Beta-barrel_RND_2"/>
</dbReference>
<keyword evidence="16" id="KW-1185">Reference proteome</keyword>
<dbReference type="Gene3D" id="2.40.30.170">
    <property type="match status" value="1"/>
</dbReference>
<dbReference type="Proteomes" id="UP001055114">
    <property type="component" value="Unassembled WGS sequence"/>
</dbReference>
<evidence type="ECO:0000259" key="6">
    <source>
        <dbReference type="Pfam" id="PF25989"/>
    </source>
</evidence>
<proteinExistence type="inferred from homology"/>
<dbReference type="Proteomes" id="UP000434916">
    <property type="component" value="Unassembled WGS sequence"/>
</dbReference>
<evidence type="ECO:0000313" key="9">
    <source>
        <dbReference type="EMBL" id="MTU40023.1"/>
    </source>
</evidence>
<evidence type="ECO:0000256" key="2">
    <source>
        <dbReference type="SAM" id="Coils"/>
    </source>
</evidence>
<evidence type="ECO:0000313" key="12">
    <source>
        <dbReference type="EMBL" id="RGN53305.1"/>
    </source>
</evidence>
<dbReference type="InterPro" id="IPR006143">
    <property type="entry name" value="RND_pump_MFP"/>
</dbReference>
<dbReference type="InterPro" id="IPR058625">
    <property type="entry name" value="MdtA-like_BSH"/>
</dbReference>
<dbReference type="GO" id="GO:0015562">
    <property type="term" value="F:efflux transmembrane transporter activity"/>
    <property type="evidence" value="ECO:0007669"/>
    <property type="project" value="TreeGrafter"/>
</dbReference>
<evidence type="ECO:0000313" key="7">
    <source>
        <dbReference type="EMBL" id="GKH72229.1"/>
    </source>
</evidence>
<dbReference type="Pfam" id="PF25954">
    <property type="entry name" value="Beta-barrel_RND_2"/>
    <property type="match status" value="1"/>
</dbReference>
<dbReference type="SUPFAM" id="SSF111369">
    <property type="entry name" value="HlyD-like secretion proteins"/>
    <property type="match status" value="1"/>
</dbReference>
<keyword evidence="3" id="KW-0472">Membrane</keyword>
<evidence type="ECO:0000313" key="8">
    <source>
        <dbReference type="EMBL" id="MTU28082.1"/>
    </source>
</evidence>
<dbReference type="NCBIfam" id="TIGR01730">
    <property type="entry name" value="RND_mfp"/>
    <property type="match status" value="1"/>
</dbReference>
<accession>A0A351E5K3</accession>
<dbReference type="EMBL" id="QSUP01000003">
    <property type="protein sequence ID" value="RGN53305.1"/>
    <property type="molecule type" value="Genomic_DNA"/>
</dbReference>
<dbReference type="EMBL" id="WNDD01000017">
    <property type="protein sequence ID" value="MTV02936.1"/>
    <property type="molecule type" value="Genomic_DNA"/>
</dbReference>
<dbReference type="EMBL" id="WNCR01000001">
    <property type="protein sequence ID" value="MTU28082.1"/>
    <property type="molecule type" value="Genomic_DNA"/>
</dbReference>
<dbReference type="EMBL" id="WNDA01000004">
    <property type="protein sequence ID" value="MTU68188.1"/>
    <property type="molecule type" value="Genomic_DNA"/>
</dbReference>
<dbReference type="Proteomes" id="UP000437446">
    <property type="component" value="Unassembled WGS sequence"/>
</dbReference>
<feature type="domain" description="CusB-like beta-barrel" evidence="5">
    <location>
        <begin position="212"/>
        <end position="287"/>
    </location>
</feature>
<evidence type="ECO:0000313" key="14">
    <source>
        <dbReference type="Proteomes" id="UP000261088"/>
    </source>
</evidence>
<dbReference type="PANTHER" id="PTHR30469:SF36">
    <property type="entry name" value="BLL3903 PROTEIN"/>
    <property type="match status" value="1"/>
</dbReference>
<reference evidence="16 17" key="2">
    <citation type="journal article" date="2019" name="Nat. Med.">
        <title>A library of human gut bacterial isolates paired with longitudinal multiomics data enables mechanistic microbiome research.</title>
        <authorList>
            <person name="Poyet M."/>
            <person name="Groussin M."/>
            <person name="Gibbons S.M."/>
            <person name="Avila-Pacheco J."/>
            <person name="Jiang X."/>
            <person name="Kearney S.M."/>
            <person name="Perrotta A.R."/>
            <person name="Berdy B."/>
            <person name="Zhao S."/>
            <person name="Lieberman T.D."/>
            <person name="Swanson P.K."/>
            <person name="Smith M."/>
            <person name="Roesemann S."/>
            <person name="Alexander J.E."/>
            <person name="Rich S.A."/>
            <person name="Livny J."/>
            <person name="Vlamakis H."/>
            <person name="Clish C."/>
            <person name="Bullock K."/>
            <person name="Deik A."/>
            <person name="Scott J."/>
            <person name="Pierce K.A."/>
            <person name="Xavier R.J."/>
            <person name="Alm E.J."/>
        </authorList>
    </citation>
    <scope>NUCLEOTIDE SEQUENCE [LARGE SCALE GENOMIC DNA]</scope>
    <source>
        <strain evidence="11 19">BIOML-A11</strain>
        <strain evidence="10 18">BIOML-A16</strain>
        <strain evidence="8 17">BIOML-A25</strain>
        <strain evidence="9 16">BIOML-A29</strain>
    </source>
</reference>
<evidence type="ECO:0000313" key="16">
    <source>
        <dbReference type="Proteomes" id="UP000434916"/>
    </source>
</evidence>
<evidence type="ECO:0000313" key="17">
    <source>
        <dbReference type="Proteomes" id="UP000437446"/>
    </source>
</evidence>
<keyword evidence="2" id="KW-0175">Coiled coil</keyword>
<dbReference type="Gene3D" id="2.40.420.20">
    <property type="match status" value="1"/>
</dbReference>
<gene>
    <name evidence="7" type="ORF">CE91St3_20920</name>
    <name evidence="13" type="ORF">DW828_04240</name>
    <name evidence="12" type="ORF">DXB61_03865</name>
    <name evidence="8" type="ORF">GMD66_02380</name>
    <name evidence="9" type="ORF">GMD82_11190</name>
    <name evidence="10" type="ORF">GMD92_03605</name>
    <name evidence="11" type="ORF">GME02_15085</name>
</gene>
<dbReference type="OrthoDB" id="9806939at2"/>
<dbReference type="GO" id="GO:1990281">
    <property type="term" value="C:efflux pump complex"/>
    <property type="evidence" value="ECO:0007669"/>
    <property type="project" value="TreeGrafter"/>
</dbReference>
<evidence type="ECO:0000259" key="5">
    <source>
        <dbReference type="Pfam" id="PF25954"/>
    </source>
</evidence>
<dbReference type="Proteomes" id="UP000448908">
    <property type="component" value="Unassembled WGS sequence"/>
</dbReference>
<reference evidence="14 15" key="1">
    <citation type="submission" date="2018-08" db="EMBL/GenBank/DDBJ databases">
        <title>A genome reference for cultivated species of the human gut microbiota.</title>
        <authorList>
            <person name="Zou Y."/>
            <person name="Xue W."/>
            <person name="Luo G."/>
        </authorList>
    </citation>
    <scope>NUCLEOTIDE SEQUENCE [LARGE SCALE GENOMIC DNA]</scope>
    <source>
        <strain evidence="13 15">AM34-17</strain>
        <strain evidence="12 14">OM05-11AA</strain>
    </source>
</reference>
<dbReference type="EMBL" id="QSII01000004">
    <property type="protein sequence ID" value="RHC88566.1"/>
    <property type="molecule type" value="Genomic_DNA"/>
</dbReference>
<reference evidence="7" key="3">
    <citation type="submission" date="2022-01" db="EMBL/GenBank/DDBJ databases">
        <title>Novel bile acid biosynthetic pathways are enriched in the microbiome of centenarians.</title>
        <authorList>
            <person name="Sato Y."/>
            <person name="Atarashi K."/>
            <person name="Plichta R.D."/>
            <person name="Arai Y."/>
            <person name="Sasajima S."/>
            <person name="Kearney M.S."/>
            <person name="Suda W."/>
            <person name="Takeshita K."/>
            <person name="Sasaki T."/>
            <person name="Okamoto S."/>
            <person name="Skelly N.A."/>
            <person name="Okamura Y."/>
            <person name="Vlamakis H."/>
            <person name="Li Y."/>
            <person name="Tanoue T."/>
            <person name="Takei H."/>
            <person name="Nittono H."/>
            <person name="Narushima S."/>
            <person name="Irie J."/>
            <person name="Itoh H."/>
            <person name="Moriya K."/>
            <person name="Sugiura Y."/>
            <person name="Suematsu M."/>
            <person name="Moritoki N."/>
            <person name="Shibata S."/>
            <person name="Littman R.D."/>
            <person name="Fischbach A.M."/>
            <person name="Uwamino Y."/>
            <person name="Inoue T."/>
            <person name="Honda A."/>
            <person name="Hattori M."/>
            <person name="Murai T."/>
            <person name="Xavier J.R."/>
            <person name="Hirose N."/>
            <person name="Honda K."/>
        </authorList>
    </citation>
    <scope>NUCLEOTIDE SEQUENCE</scope>
    <source>
        <strain evidence="7">CE91-St3</strain>
    </source>
</reference>
<comment type="similarity">
    <text evidence="1">Belongs to the membrane fusion protein (MFP) (TC 8.A.1) family.</text>
</comment>
<dbReference type="Gene3D" id="2.40.50.100">
    <property type="match status" value="1"/>
</dbReference>
<dbReference type="Proteomes" id="UP000286260">
    <property type="component" value="Unassembled WGS sequence"/>
</dbReference>
<dbReference type="InterPro" id="IPR058637">
    <property type="entry name" value="YknX-like_C"/>
</dbReference>
<evidence type="ECO:0000256" key="1">
    <source>
        <dbReference type="ARBA" id="ARBA00009477"/>
    </source>
</evidence>